<gene>
    <name evidence="1" type="ORF">IC761_20220</name>
</gene>
<dbReference type="RefSeq" id="WP_195798403.1">
    <property type="nucleotide sequence ID" value="NZ_CP061379.1"/>
</dbReference>
<keyword evidence="2" id="KW-1185">Reference proteome</keyword>
<name>A0A7S9D0D7_9BRAD</name>
<dbReference type="AlphaFoldDB" id="A0A7S9D0D7"/>
<reference evidence="1 2" key="1">
    <citation type="submission" date="2020-09" db="EMBL/GenBank/DDBJ databases">
        <title>Complete genomes of bradyrhizobia occurring on native shrubby legumes in Australia.</title>
        <authorList>
            <person name="Lafay B."/>
        </authorList>
    </citation>
    <scope>NUCLEOTIDE SEQUENCE [LARGE SCALE GENOMIC DNA]</scope>
    <source>
        <strain evidence="1 2">BDV5040</strain>
    </source>
</reference>
<dbReference type="Gene3D" id="3.40.50.1820">
    <property type="entry name" value="alpha/beta hydrolase"/>
    <property type="match status" value="1"/>
</dbReference>
<dbReference type="Pfam" id="PF26363">
    <property type="entry name" value="Phospholipase-like"/>
    <property type="match status" value="1"/>
</dbReference>
<protein>
    <recommendedName>
        <fullName evidence="3">Fungal lipase-like domain-containing protein</fullName>
    </recommendedName>
</protein>
<dbReference type="InterPro" id="IPR029058">
    <property type="entry name" value="AB_hydrolase_fold"/>
</dbReference>
<organism evidence="1 2">
    <name type="scientific">Bradyrhizobium commune</name>
    <dbReference type="NCBI Taxonomy" id="83627"/>
    <lineage>
        <taxon>Bacteria</taxon>
        <taxon>Pseudomonadati</taxon>
        <taxon>Pseudomonadota</taxon>
        <taxon>Alphaproteobacteria</taxon>
        <taxon>Hyphomicrobiales</taxon>
        <taxon>Nitrobacteraceae</taxon>
        <taxon>Bradyrhizobium</taxon>
    </lineage>
</organism>
<evidence type="ECO:0000313" key="2">
    <source>
        <dbReference type="Proteomes" id="UP000594621"/>
    </source>
</evidence>
<dbReference type="KEGG" id="bcou:IC761_20220"/>
<accession>A0A7S9D0D7</accession>
<dbReference type="SUPFAM" id="SSF53474">
    <property type="entry name" value="alpha/beta-Hydrolases"/>
    <property type="match status" value="1"/>
</dbReference>
<evidence type="ECO:0000313" key="1">
    <source>
        <dbReference type="EMBL" id="QPF88852.1"/>
    </source>
</evidence>
<sequence>MIAQAKVMSYFGLFDFKPDAYSINFGASIMGDVRKFGFRIAGAAAALAFIGHVQPVAAQFNDTVAFTITDAAGETAVPPGCPRSRFYSVNPLRLTRGSLPASDYSCYTNEQDVRGIAAYYAPYAIQAALSYQTITDNVASLTTAIQSSFPARSDRVQSLLAHRGWRFQAPDRCLTQGQCGAEYQPDPRGLSYHIWSRTDARGTCREASIAFRGSVSGLNSWLSNFETYVAAFDSEYNQFQREFSVVLNNVQKLRCRQIVTVGHSLGGGLGQFAALSAPRGRPVAKVVTFNTSPISGVNLITDKELLNANATGLTIDRVNQQGEALSFNFFKSRRQTRATVCDPLIRGVEFNASAGGSGVPLLSAFERHEIGPFASRLVDLSYRDADPAAVPLKPKLPPVGRGACGDMRYQEEPDQQAPLVASIGGSGRRAFTSTGLLVAQPSQDVAIYADTANRDGGLAGVRARRSVAKQYVRRSGRIHLARS</sequence>
<evidence type="ECO:0008006" key="3">
    <source>
        <dbReference type="Google" id="ProtNLM"/>
    </source>
</evidence>
<dbReference type="Proteomes" id="UP000594621">
    <property type="component" value="Chromosome"/>
</dbReference>
<proteinExistence type="predicted"/>
<dbReference type="EMBL" id="CP061379">
    <property type="protein sequence ID" value="QPF88852.1"/>
    <property type="molecule type" value="Genomic_DNA"/>
</dbReference>